<evidence type="ECO:0000313" key="5">
    <source>
        <dbReference type="RefSeq" id="XP_016988696.1"/>
    </source>
</evidence>
<reference evidence="5" key="2">
    <citation type="submission" date="2025-04" db="UniProtKB">
        <authorList>
            <consortium name="RefSeq"/>
        </authorList>
    </citation>
    <scope>IDENTIFICATION</scope>
</reference>
<protein>
    <submittedName>
        <fullName evidence="5">Uncharacterized protein LOC108051197</fullName>
    </submittedName>
</protein>
<dbReference type="CDD" id="cd19941">
    <property type="entry name" value="TIL"/>
    <property type="match status" value="1"/>
</dbReference>
<reference evidence="3" key="3">
    <citation type="submission" date="2025-05" db="UniProtKB">
        <authorList>
            <consortium name="EnsemblMetazoa"/>
        </authorList>
    </citation>
    <scope>IDENTIFICATION</scope>
</reference>
<evidence type="ECO:0000256" key="1">
    <source>
        <dbReference type="SAM" id="MobiDB-lite"/>
    </source>
</evidence>
<dbReference type="RefSeq" id="XP_016988696.1">
    <property type="nucleotide sequence ID" value="XM_017133207.1"/>
</dbReference>
<feature type="region of interest" description="Disordered" evidence="1">
    <location>
        <begin position="120"/>
        <end position="144"/>
    </location>
</feature>
<sequence>MKLGILVAALFWQSLLETHGLDHDHAFRTCEGPVFYDCQDYCRRGCSEKMGSCVHQCLDGCGCMAGSIIRNNGGCKRVFSCKNAEADSASVENQDFAGDYVTDWWSDAVPIIETALKSHPELAESASHQSSAEDEPKPESADTSKVVEPALLSALEHPEVRKVLVEPSSAEISPKQEPVDISKEVDPLLLSALEHPHLKDMLAYLEN</sequence>
<organism evidence="5">
    <name type="scientific">Drosophila rhopaloa</name>
    <name type="common">Fruit fly</name>
    <dbReference type="NCBI Taxonomy" id="1041015"/>
    <lineage>
        <taxon>Eukaryota</taxon>
        <taxon>Metazoa</taxon>
        <taxon>Ecdysozoa</taxon>
        <taxon>Arthropoda</taxon>
        <taxon>Hexapoda</taxon>
        <taxon>Insecta</taxon>
        <taxon>Pterygota</taxon>
        <taxon>Neoptera</taxon>
        <taxon>Endopterygota</taxon>
        <taxon>Diptera</taxon>
        <taxon>Brachycera</taxon>
        <taxon>Muscomorpha</taxon>
        <taxon>Ephydroidea</taxon>
        <taxon>Drosophilidae</taxon>
        <taxon>Drosophila</taxon>
        <taxon>Sophophora</taxon>
    </lineage>
</organism>
<accession>A0A6P4FU50</accession>
<feature type="signal peptide" evidence="2">
    <location>
        <begin position="1"/>
        <end position="20"/>
    </location>
</feature>
<evidence type="ECO:0000313" key="4">
    <source>
        <dbReference type="Proteomes" id="UP001652680"/>
    </source>
</evidence>
<evidence type="ECO:0000313" key="3">
    <source>
        <dbReference type="EnsemblMetazoa" id="XP_016988696.1"/>
    </source>
</evidence>
<dbReference type="OrthoDB" id="7871913at2759"/>
<gene>
    <name evidence="5" type="primary">LOC108051197</name>
    <name evidence="3" type="synonym">108051197</name>
</gene>
<keyword evidence="2" id="KW-0732">Signal</keyword>
<feature type="chain" id="PRO_5028026656" evidence="2">
    <location>
        <begin position="21"/>
        <end position="207"/>
    </location>
</feature>
<proteinExistence type="predicted"/>
<dbReference type="AlphaFoldDB" id="A0A6P4FU50"/>
<dbReference type="GeneID" id="108051197"/>
<reference evidence="4" key="1">
    <citation type="journal article" date="2021" name="Elife">
        <title>Highly contiguous assemblies of 101 drosophilid genomes.</title>
        <authorList>
            <person name="Kim B.Y."/>
            <person name="Wang J.R."/>
            <person name="Miller D.E."/>
            <person name="Barmina O."/>
            <person name="Delaney E."/>
            <person name="Thompson A."/>
            <person name="Comeault A.A."/>
            <person name="Peede D."/>
            <person name="D'Agostino E.R."/>
            <person name="Pelaez J."/>
            <person name="Aguilar J.M."/>
            <person name="Haji D."/>
            <person name="Matsunaga T."/>
            <person name="Armstrong E.E."/>
            <person name="Zych M."/>
            <person name="Ogawa Y."/>
            <person name="Stamenkovic-Radak M."/>
            <person name="Jelic M."/>
            <person name="Veselinovic M.S."/>
            <person name="Tanaskovic M."/>
            <person name="Eric P."/>
            <person name="Gao J.J."/>
            <person name="Katoh T.K."/>
            <person name="Toda M.J."/>
            <person name="Watabe H."/>
            <person name="Watada M."/>
            <person name="Davis J.S."/>
            <person name="Moyle L.C."/>
            <person name="Manoli G."/>
            <person name="Bertolini E."/>
            <person name="Kostal V."/>
            <person name="Hawley R.S."/>
            <person name="Takahashi A."/>
            <person name="Jones C.D."/>
            <person name="Price D.K."/>
            <person name="Whiteman N."/>
            <person name="Kopp A."/>
            <person name="Matute D.R."/>
            <person name="Petrov D.A."/>
        </authorList>
    </citation>
    <scope>NUCLEOTIDE SEQUENCE [LARGE SCALE GENOMIC DNA]</scope>
</reference>
<keyword evidence="4" id="KW-1185">Reference proteome</keyword>
<evidence type="ECO:0000256" key="2">
    <source>
        <dbReference type="SAM" id="SignalP"/>
    </source>
</evidence>
<dbReference type="EnsemblMetazoa" id="XM_017133207.1">
    <property type="protein sequence ID" value="XP_016988696.1"/>
    <property type="gene ID" value="LOC108051197"/>
</dbReference>
<dbReference type="CTD" id="8673983"/>
<name>A0A6P4FU50_DRORH</name>
<dbReference type="Proteomes" id="UP001652680">
    <property type="component" value="Unassembled WGS sequence"/>
</dbReference>